<organism evidence="5 6">
    <name type="scientific">Xanthomonas boreopolis</name>
    <dbReference type="NCBI Taxonomy" id="86183"/>
    <lineage>
        <taxon>Bacteria</taxon>
        <taxon>Pseudomonadati</taxon>
        <taxon>Pseudomonadota</taxon>
        <taxon>Gammaproteobacteria</taxon>
        <taxon>Lysobacterales</taxon>
        <taxon>Lysobacteraceae</taxon>
        <taxon>Xanthomonas</taxon>
    </lineage>
</organism>
<evidence type="ECO:0000313" key="5">
    <source>
        <dbReference type="EMBL" id="GHH60850.1"/>
    </source>
</evidence>
<reference evidence="5" key="2">
    <citation type="submission" date="2020-09" db="EMBL/GenBank/DDBJ databases">
        <authorList>
            <person name="Sun Q."/>
            <person name="Ohkuma M."/>
        </authorList>
    </citation>
    <scope>NUCLEOTIDE SEQUENCE</scope>
    <source>
        <strain evidence="5">JCM 13306</strain>
    </source>
</reference>
<sequence>MVMDIHPIREGHALVIPKRHVGRIAELDLAARQTLFALAERVLGAQEASGYAAGGGNLLLNDGIAANQHIPHLHLHCIPRRHGDTAGFGLRLLARTFGLFGAKTARGKLDAIASALAVHVRADRAP</sequence>
<dbReference type="AlphaFoldDB" id="A0A919KKV9"/>
<comment type="caution">
    <text evidence="5">The sequence shown here is derived from an EMBL/GenBank/DDBJ whole genome shotgun (WGS) entry which is preliminary data.</text>
</comment>
<reference evidence="5" key="1">
    <citation type="journal article" date="2014" name="Int. J. Syst. Evol. Microbiol.">
        <title>Complete genome sequence of Corynebacterium casei LMG S-19264T (=DSM 44701T), isolated from a smear-ripened cheese.</title>
        <authorList>
            <consortium name="US DOE Joint Genome Institute (JGI-PGF)"/>
            <person name="Walter F."/>
            <person name="Albersmeier A."/>
            <person name="Kalinowski J."/>
            <person name="Ruckert C."/>
        </authorList>
    </citation>
    <scope>NUCLEOTIDE SEQUENCE</scope>
    <source>
        <strain evidence="5">JCM 13306</strain>
    </source>
</reference>
<protein>
    <recommendedName>
        <fullName evidence="4">HIT domain-containing protein</fullName>
    </recommendedName>
</protein>
<feature type="active site" description="Tele-AMP-histidine intermediate" evidence="1">
    <location>
        <position position="74"/>
    </location>
</feature>
<name>A0A919KKV9_9XANT</name>
<evidence type="ECO:0000259" key="4">
    <source>
        <dbReference type="PROSITE" id="PS51084"/>
    </source>
</evidence>
<evidence type="ECO:0000256" key="1">
    <source>
        <dbReference type="PIRSR" id="PIRSR601310-1"/>
    </source>
</evidence>
<dbReference type="InterPro" id="IPR036265">
    <property type="entry name" value="HIT-like_sf"/>
</dbReference>
<evidence type="ECO:0000313" key="6">
    <source>
        <dbReference type="Proteomes" id="UP000623958"/>
    </source>
</evidence>
<gene>
    <name evidence="5" type="ORF">GCM10009090_36710</name>
</gene>
<accession>A0A919KKV9</accession>
<feature type="short sequence motif" description="Histidine triad motif" evidence="2 3">
    <location>
        <begin position="72"/>
        <end position="76"/>
    </location>
</feature>
<dbReference type="PANTHER" id="PTHR46648">
    <property type="entry name" value="HIT FAMILY PROTEIN 1"/>
    <property type="match status" value="1"/>
</dbReference>
<dbReference type="EMBL" id="BNBA01000050">
    <property type="protein sequence ID" value="GHH60850.1"/>
    <property type="molecule type" value="Genomic_DNA"/>
</dbReference>
<dbReference type="GO" id="GO:0003824">
    <property type="term" value="F:catalytic activity"/>
    <property type="evidence" value="ECO:0007669"/>
    <property type="project" value="InterPro"/>
</dbReference>
<dbReference type="PANTHER" id="PTHR46648:SF1">
    <property type="entry name" value="ADENOSINE 5'-MONOPHOSPHORAMIDASE HNT1"/>
    <property type="match status" value="1"/>
</dbReference>
<feature type="domain" description="HIT" evidence="4">
    <location>
        <begin position="1"/>
        <end position="87"/>
    </location>
</feature>
<dbReference type="Gene3D" id="3.30.428.10">
    <property type="entry name" value="HIT-like"/>
    <property type="match status" value="1"/>
</dbReference>
<dbReference type="Proteomes" id="UP000623958">
    <property type="component" value="Unassembled WGS sequence"/>
</dbReference>
<dbReference type="Pfam" id="PF01230">
    <property type="entry name" value="HIT"/>
    <property type="match status" value="1"/>
</dbReference>
<dbReference type="SUPFAM" id="SSF54197">
    <property type="entry name" value="HIT-like"/>
    <property type="match status" value="1"/>
</dbReference>
<dbReference type="PROSITE" id="PS51084">
    <property type="entry name" value="HIT_2"/>
    <property type="match status" value="1"/>
</dbReference>
<evidence type="ECO:0000256" key="2">
    <source>
        <dbReference type="PIRSR" id="PIRSR601310-3"/>
    </source>
</evidence>
<proteinExistence type="predicted"/>
<dbReference type="GO" id="GO:0009117">
    <property type="term" value="P:nucleotide metabolic process"/>
    <property type="evidence" value="ECO:0007669"/>
    <property type="project" value="TreeGrafter"/>
</dbReference>
<evidence type="ECO:0000256" key="3">
    <source>
        <dbReference type="PROSITE-ProRule" id="PRU00464"/>
    </source>
</evidence>
<keyword evidence="6" id="KW-1185">Reference proteome</keyword>
<dbReference type="InterPro" id="IPR001310">
    <property type="entry name" value="Histidine_triad_HIT"/>
</dbReference>
<dbReference type="InterPro" id="IPR011146">
    <property type="entry name" value="HIT-like"/>
</dbReference>